<evidence type="ECO:0000313" key="1">
    <source>
        <dbReference type="EMBL" id="CAD7436041.1"/>
    </source>
</evidence>
<dbReference type="AlphaFoldDB" id="A0A7R9EL66"/>
<gene>
    <name evidence="1" type="ORF">TMSB3V08_LOCUS12687</name>
</gene>
<dbReference type="EMBL" id="OB807404">
    <property type="protein sequence ID" value="CAD7436041.1"/>
    <property type="molecule type" value="Genomic_DNA"/>
</dbReference>
<accession>A0A7R9EL66</accession>
<protein>
    <submittedName>
        <fullName evidence="1">Uncharacterized protein</fullName>
    </submittedName>
</protein>
<sequence length="41" mass="4713">MMWFTTQPSVKSSVMSMHQASLSVWPFSNYILTTLPIPGFY</sequence>
<name>A0A7R9EL66_9NEOP</name>
<reference evidence="1" key="1">
    <citation type="submission" date="2020-11" db="EMBL/GenBank/DDBJ databases">
        <authorList>
            <person name="Tran Van P."/>
        </authorList>
    </citation>
    <scope>NUCLEOTIDE SEQUENCE</scope>
</reference>
<organism evidence="1">
    <name type="scientific">Timema monikensis</name>
    <dbReference type="NCBI Taxonomy" id="170555"/>
    <lineage>
        <taxon>Eukaryota</taxon>
        <taxon>Metazoa</taxon>
        <taxon>Ecdysozoa</taxon>
        <taxon>Arthropoda</taxon>
        <taxon>Hexapoda</taxon>
        <taxon>Insecta</taxon>
        <taxon>Pterygota</taxon>
        <taxon>Neoptera</taxon>
        <taxon>Polyneoptera</taxon>
        <taxon>Phasmatodea</taxon>
        <taxon>Timematodea</taxon>
        <taxon>Timematoidea</taxon>
        <taxon>Timematidae</taxon>
        <taxon>Timema</taxon>
    </lineage>
</organism>
<proteinExistence type="predicted"/>